<dbReference type="Proteomes" id="UP000012081">
    <property type="component" value="Unassembled WGS sequence"/>
</dbReference>
<dbReference type="InterPro" id="IPR052531">
    <property type="entry name" value="CarD-like_regulator"/>
</dbReference>
<dbReference type="SMART" id="SM01058">
    <property type="entry name" value="CarD_TRCF"/>
    <property type="match status" value="1"/>
</dbReference>
<dbReference type="STRING" id="1300222.I532_12814"/>
<dbReference type="Gene3D" id="2.40.10.170">
    <property type="match status" value="1"/>
</dbReference>
<dbReference type="InterPro" id="IPR042215">
    <property type="entry name" value="CarD-like_C"/>
</dbReference>
<evidence type="ECO:0000259" key="1">
    <source>
        <dbReference type="SMART" id="SM01058"/>
    </source>
</evidence>
<gene>
    <name evidence="2" type="ORF">I532_12814</name>
</gene>
<protein>
    <recommendedName>
        <fullName evidence="1">CarD-like/TRCF RNAP-interacting domain-containing protein</fullName>
    </recommendedName>
</protein>
<dbReference type="Pfam" id="PF21095">
    <property type="entry name" value="CarD_C"/>
    <property type="match status" value="1"/>
</dbReference>
<dbReference type="InterPro" id="IPR003711">
    <property type="entry name" value="CarD-like/TRCF_RID"/>
</dbReference>
<dbReference type="PANTHER" id="PTHR38447">
    <property type="entry name" value="TRANSCRIPTION FACTOR YDEB-RELATED"/>
    <property type="match status" value="1"/>
</dbReference>
<dbReference type="InterPro" id="IPR036101">
    <property type="entry name" value="CarD-like/TRCF_RID_sf"/>
</dbReference>
<dbReference type="GeneID" id="89497389"/>
<dbReference type="InterPro" id="IPR048792">
    <property type="entry name" value="CarD_C"/>
</dbReference>
<keyword evidence="3" id="KW-1185">Reference proteome</keyword>
<dbReference type="GO" id="GO:0009303">
    <property type="term" value="P:rRNA transcription"/>
    <property type="evidence" value="ECO:0007669"/>
    <property type="project" value="TreeGrafter"/>
</dbReference>
<feature type="domain" description="CarD-like/TRCF RNAP-interacting" evidence="1">
    <location>
        <begin position="1"/>
        <end position="111"/>
    </location>
</feature>
<dbReference type="EMBL" id="APBN01000004">
    <property type="protein sequence ID" value="EMT52538.1"/>
    <property type="molecule type" value="Genomic_DNA"/>
</dbReference>
<organism evidence="2 3">
    <name type="scientific">Brevibacillus borstelensis AK1</name>
    <dbReference type="NCBI Taxonomy" id="1300222"/>
    <lineage>
        <taxon>Bacteria</taxon>
        <taxon>Bacillati</taxon>
        <taxon>Bacillota</taxon>
        <taxon>Bacilli</taxon>
        <taxon>Bacillales</taxon>
        <taxon>Paenibacillaceae</taxon>
        <taxon>Brevibacillus</taxon>
    </lineage>
</organism>
<name>M8DGE9_9BACL</name>
<dbReference type="SUPFAM" id="SSF141259">
    <property type="entry name" value="CarD-like"/>
    <property type="match status" value="1"/>
</dbReference>
<accession>M8DGE9</accession>
<dbReference type="PATRIC" id="fig|1300222.3.peg.2679"/>
<dbReference type="RefSeq" id="WP_003388675.1">
    <property type="nucleotide sequence ID" value="NZ_APBN01000004.1"/>
</dbReference>
<evidence type="ECO:0000313" key="3">
    <source>
        <dbReference type="Proteomes" id="UP000012081"/>
    </source>
</evidence>
<comment type="caution">
    <text evidence="2">The sequence shown here is derived from an EMBL/GenBank/DDBJ whole genome shotgun (WGS) entry which is preliminary data.</text>
</comment>
<proteinExistence type="predicted"/>
<reference evidence="2 3" key="1">
    <citation type="submission" date="2013-03" db="EMBL/GenBank/DDBJ databases">
        <title>Assembly of a new bacterial strain Brevibacillus borstelensis AK1.</title>
        <authorList>
            <person name="Rajan I."/>
            <person name="PoliReddy D."/>
            <person name="Sugumar T."/>
            <person name="Rathinam K."/>
            <person name="Alqarawi S."/>
            <person name="Khalil A.B."/>
            <person name="Sivakumar N."/>
        </authorList>
    </citation>
    <scope>NUCLEOTIDE SEQUENCE [LARGE SCALE GENOMIC DNA]</scope>
    <source>
        <strain evidence="2 3">AK1</strain>
    </source>
</reference>
<dbReference type="PANTHER" id="PTHR38447:SF1">
    <property type="entry name" value="RNA POLYMERASE-BINDING TRANSCRIPTION FACTOR CARD"/>
    <property type="match status" value="1"/>
</dbReference>
<dbReference type="OrthoDB" id="9786074at2"/>
<evidence type="ECO:0000313" key="2">
    <source>
        <dbReference type="EMBL" id="EMT52538.1"/>
    </source>
</evidence>
<sequence>MFHIGDKIFYPIHGAGVIEAIVEKEFLGEKQPYFVLDMLLRELQIMVPLHKMDDLNIRPIVEEHTLEAAFVALNEGEPDLSVTAAQRHRINMEKIKRGDIYEEAEVIRDLTWISRTKVLGTGDKLMLDQAQQLFISEVELVKGIATEEASALLMQAIHR</sequence>
<dbReference type="AlphaFoldDB" id="M8DGE9"/>
<dbReference type="Pfam" id="PF02559">
    <property type="entry name" value="CarD_TRCF_RID"/>
    <property type="match status" value="1"/>
</dbReference>
<dbReference type="Gene3D" id="1.20.58.1290">
    <property type="entry name" value="CarD-like, C-terminal domain"/>
    <property type="match status" value="1"/>
</dbReference>